<reference evidence="11" key="1">
    <citation type="journal article" date="2019" name="Int. J. Syst. Evol. Microbiol.">
        <title>The Global Catalogue of Microorganisms (GCM) 10K type strain sequencing project: providing services to taxonomists for standard genome sequencing and annotation.</title>
        <authorList>
            <consortium name="The Broad Institute Genomics Platform"/>
            <consortium name="The Broad Institute Genome Sequencing Center for Infectious Disease"/>
            <person name="Wu L."/>
            <person name="Ma J."/>
        </authorList>
    </citation>
    <scope>NUCLEOTIDE SEQUENCE [LARGE SCALE GENOMIC DNA]</scope>
    <source>
        <strain evidence="11">KACC 12597</strain>
    </source>
</reference>
<comment type="caution">
    <text evidence="10">The sequence shown here is derived from an EMBL/GenBank/DDBJ whole genome shotgun (WGS) entry which is preliminary data.</text>
</comment>
<gene>
    <name evidence="10" type="ORF">ACFSJC_11525</name>
</gene>
<dbReference type="PROSITE" id="PS50005">
    <property type="entry name" value="TPR"/>
    <property type="match status" value="1"/>
</dbReference>
<dbReference type="InterPro" id="IPR011990">
    <property type="entry name" value="TPR-like_helical_dom_sf"/>
</dbReference>
<evidence type="ECO:0000256" key="6">
    <source>
        <dbReference type="ARBA" id="ARBA00022737"/>
    </source>
</evidence>
<dbReference type="Gene3D" id="1.25.40.10">
    <property type="entry name" value="Tetratricopeptide repeat domain"/>
    <property type="match status" value="2"/>
</dbReference>
<dbReference type="Gene3D" id="3.40.50.2000">
    <property type="entry name" value="Glycogen Phosphorylase B"/>
    <property type="match status" value="1"/>
</dbReference>
<evidence type="ECO:0000259" key="9">
    <source>
        <dbReference type="Pfam" id="PF13844"/>
    </source>
</evidence>
<protein>
    <recommendedName>
        <fullName evidence="3">protein O-GlcNAc transferase</fullName>
        <ecNumber evidence="3">2.4.1.255</ecNumber>
    </recommendedName>
</protein>
<dbReference type="Pfam" id="PF13844">
    <property type="entry name" value="Glyco_transf_41"/>
    <property type="match status" value="2"/>
</dbReference>
<dbReference type="PANTHER" id="PTHR44998">
    <property type="match status" value="1"/>
</dbReference>
<evidence type="ECO:0000313" key="10">
    <source>
        <dbReference type="EMBL" id="MFD2112471.1"/>
    </source>
</evidence>
<feature type="domain" description="O-GlcNAc transferase C-terminal" evidence="9">
    <location>
        <begin position="632"/>
        <end position="817"/>
    </location>
</feature>
<evidence type="ECO:0000256" key="4">
    <source>
        <dbReference type="ARBA" id="ARBA00022676"/>
    </source>
</evidence>
<evidence type="ECO:0000256" key="1">
    <source>
        <dbReference type="ARBA" id="ARBA00004922"/>
    </source>
</evidence>
<evidence type="ECO:0000256" key="5">
    <source>
        <dbReference type="ARBA" id="ARBA00022679"/>
    </source>
</evidence>
<comment type="pathway">
    <text evidence="1">Protein modification; protein glycosylation.</text>
</comment>
<evidence type="ECO:0000256" key="8">
    <source>
        <dbReference type="PROSITE-ProRule" id="PRU00339"/>
    </source>
</evidence>
<dbReference type="SUPFAM" id="SSF48452">
    <property type="entry name" value="TPR-like"/>
    <property type="match status" value="2"/>
</dbReference>
<evidence type="ECO:0000256" key="7">
    <source>
        <dbReference type="ARBA" id="ARBA00022803"/>
    </source>
</evidence>
<evidence type="ECO:0000256" key="3">
    <source>
        <dbReference type="ARBA" id="ARBA00011970"/>
    </source>
</evidence>
<organism evidence="10 11">
    <name type="scientific">Thiorhodococcus fuscus</name>
    <dbReference type="NCBI Taxonomy" id="527200"/>
    <lineage>
        <taxon>Bacteria</taxon>
        <taxon>Pseudomonadati</taxon>
        <taxon>Pseudomonadota</taxon>
        <taxon>Gammaproteobacteria</taxon>
        <taxon>Chromatiales</taxon>
        <taxon>Chromatiaceae</taxon>
        <taxon>Thiorhodococcus</taxon>
    </lineage>
</organism>
<dbReference type="EC" id="2.4.1.255" evidence="3"/>
<dbReference type="RefSeq" id="WP_386026785.1">
    <property type="nucleotide sequence ID" value="NZ_JBHUHX010000027.1"/>
</dbReference>
<evidence type="ECO:0000313" key="11">
    <source>
        <dbReference type="Proteomes" id="UP001597337"/>
    </source>
</evidence>
<dbReference type="InterPro" id="IPR029489">
    <property type="entry name" value="OGT/SEC/SPY_C"/>
</dbReference>
<dbReference type="InterPro" id="IPR019734">
    <property type="entry name" value="TPR_rpt"/>
</dbReference>
<keyword evidence="4" id="KW-0328">Glycosyltransferase</keyword>
<dbReference type="EMBL" id="JBHUHX010000027">
    <property type="protein sequence ID" value="MFD2112471.1"/>
    <property type="molecule type" value="Genomic_DNA"/>
</dbReference>
<comment type="similarity">
    <text evidence="2">Belongs to the glycosyltransferase 41 family. O-GlcNAc transferase subfamily.</text>
</comment>
<feature type="domain" description="O-GlcNAc transferase C-terminal" evidence="9">
    <location>
        <begin position="398"/>
        <end position="625"/>
    </location>
</feature>
<keyword evidence="7 8" id="KW-0802">TPR repeat</keyword>
<dbReference type="Pfam" id="PF13181">
    <property type="entry name" value="TPR_8"/>
    <property type="match status" value="1"/>
</dbReference>
<dbReference type="Proteomes" id="UP001597337">
    <property type="component" value="Unassembled WGS sequence"/>
</dbReference>
<sequence>MSNYSISWSSKEAAPVASDPFVTGLAAHRRGDVEEAISQYLKVLGQHPNQAVTCYDLGVALIDADLTLVSMPFLRRASLLMPNSETLRYAVLFALIYSRRLDEAERLIAEGEGTGLSPERSTLWRSWVSDCKGGRNPADLRLASPLPAQANPGLPEQPPTPITSTLVHARLQESFAKAVQAYQAGRMEVLISELGHLVEESPSWGEGHHLRGLAFLALNRIEEAVAALRRASELLPGRAELWDHLGVAAVRLGDEALTRYAFEQALLLNPLRPETWNNAADTAMRQGWLGAAYQYAFMALQLKPDLIQSAFCLLQAAYKIEVEGEAGSVDPDGPLLARAASLVKRGVATAQQALEVSELLSQIGRYPDACELLESSLERFGDHEPATLGKLVINQRRVCDWRALPERQACLVDRIRQSDLTVVSPFAAMSLPGLGPEDLLKTARQRASQLQEWASQSASLRPGPAKAPGIRLRIGYLSDDLQDHATAYLTASVFERHDRSRFEFFAYSTGADDGGPMRRRLSDAFEHFVDIRSLGHLEAAQRIRDDGIDILVDLKGYTSSARIEILALRPAPIQVTWLGFPGTLGTSFVDYMIVDPVVVPPECAACYDEKLAYMPGAYAPVDDRRLVADKPSRAEAGLPEQGFVFCCFNDPYKITPEIFERWCAILNAVPGSVLWLYAKTRAVADNLRREAERRGLDPERLYFARKVSQPEHLARLALADLVLDTLPYNAHTTASDALWAGVPVLTCQGETFPSRVASSLLRAAELPELITYDLAGYEARAVALAKEPATLSALKSRLDDAHRTAIFFDSARFAADLESLYREMWERQAQGLAPSHLGLSGAGLVDGSPLTR</sequence>
<feature type="repeat" description="TPR" evidence="8">
    <location>
        <begin position="239"/>
        <end position="272"/>
    </location>
</feature>
<name>A0ABW4Y8H2_9GAMM</name>
<dbReference type="Gene3D" id="3.40.50.11380">
    <property type="match status" value="1"/>
</dbReference>
<proteinExistence type="inferred from homology"/>
<keyword evidence="6" id="KW-0677">Repeat</keyword>
<dbReference type="SMART" id="SM00028">
    <property type="entry name" value="TPR"/>
    <property type="match status" value="5"/>
</dbReference>
<keyword evidence="5" id="KW-0808">Transferase</keyword>
<dbReference type="PANTHER" id="PTHR44998:SF1">
    <property type="entry name" value="UDP-N-ACETYLGLUCOSAMINE--PEPTIDE N-ACETYLGLUCOSAMINYLTRANSFERASE 110 KDA SUBUNIT"/>
    <property type="match status" value="1"/>
</dbReference>
<accession>A0ABW4Y8H2</accession>
<keyword evidence="11" id="KW-1185">Reference proteome</keyword>
<evidence type="ECO:0000256" key="2">
    <source>
        <dbReference type="ARBA" id="ARBA00005386"/>
    </source>
</evidence>